<keyword evidence="3" id="KW-1185">Reference proteome</keyword>
<feature type="domain" description="Dienelactone hydrolase" evidence="1">
    <location>
        <begin position="27"/>
        <end position="236"/>
    </location>
</feature>
<name>A0AAF0BVS2_9ACTN</name>
<dbReference type="SUPFAM" id="SSF53474">
    <property type="entry name" value="alpha/beta-Hydrolases"/>
    <property type="match status" value="1"/>
</dbReference>
<proteinExistence type="predicted"/>
<evidence type="ECO:0000313" key="2">
    <source>
        <dbReference type="EMBL" id="WCO67060.1"/>
    </source>
</evidence>
<protein>
    <submittedName>
        <fullName evidence="2">Dienelactone hydrolase family protein</fullName>
    </submittedName>
</protein>
<dbReference type="GO" id="GO:0016787">
    <property type="term" value="F:hydrolase activity"/>
    <property type="evidence" value="ECO:0007669"/>
    <property type="project" value="UniProtKB-KW"/>
</dbReference>
<reference evidence="2" key="1">
    <citation type="submission" date="2023-01" db="EMBL/GenBank/DDBJ databases">
        <title>The diversity of Class Acidimicrobiia in South China Sea sediment environments and the proposal of Iamia marina sp. nov., a novel species of the genus Iamia.</title>
        <authorList>
            <person name="He Y."/>
            <person name="Tian X."/>
        </authorList>
    </citation>
    <scope>NUCLEOTIDE SEQUENCE</scope>
    <source>
        <strain evidence="2">DSM 19957</strain>
    </source>
</reference>
<dbReference type="PANTHER" id="PTHR46623:SF6">
    <property type="entry name" value="ALPHA_BETA-HYDROLASES SUPERFAMILY PROTEIN"/>
    <property type="match status" value="1"/>
</dbReference>
<sequence length="240" mass="25056">MTDPVEPTTTLSVARDGDGAMDMPVWLPDGGSGPALVLVQEIFGVGEWIRAVATELAVEGYVVGAPDLYWRLEPGFVASGDEEGMQAAFALAGRLDLPAAVGDVVAALDALDGHEAVVGYPGVLGYCLGGTLAWMAAAAGNPAVCVSYYGSGVPDALDELEAVHCPTLLHFGGDDPYIAREGVDRVAGAVEGQERIEVHVHEGAGHAFENDRAPQFHDPDAATRSRRLTLDFLGRHHTGG</sequence>
<dbReference type="Proteomes" id="UP001216390">
    <property type="component" value="Chromosome"/>
</dbReference>
<keyword evidence="2" id="KW-0378">Hydrolase</keyword>
<dbReference type="InterPro" id="IPR051049">
    <property type="entry name" value="Dienelactone_hydrolase-like"/>
</dbReference>
<organism evidence="2 3">
    <name type="scientific">Iamia majanohamensis</name>
    <dbReference type="NCBI Taxonomy" id="467976"/>
    <lineage>
        <taxon>Bacteria</taxon>
        <taxon>Bacillati</taxon>
        <taxon>Actinomycetota</taxon>
        <taxon>Acidimicrobiia</taxon>
        <taxon>Acidimicrobiales</taxon>
        <taxon>Iamiaceae</taxon>
        <taxon>Iamia</taxon>
    </lineage>
</organism>
<dbReference type="InterPro" id="IPR029058">
    <property type="entry name" value="AB_hydrolase_fold"/>
</dbReference>
<dbReference type="PANTHER" id="PTHR46623">
    <property type="entry name" value="CARBOXYMETHYLENEBUTENOLIDASE-RELATED"/>
    <property type="match status" value="1"/>
</dbReference>
<dbReference type="EMBL" id="CP116942">
    <property type="protein sequence ID" value="WCO67060.1"/>
    <property type="molecule type" value="Genomic_DNA"/>
</dbReference>
<evidence type="ECO:0000259" key="1">
    <source>
        <dbReference type="Pfam" id="PF01738"/>
    </source>
</evidence>
<accession>A0AAF0BVS2</accession>
<dbReference type="RefSeq" id="WP_272736582.1">
    <property type="nucleotide sequence ID" value="NZ_CP116942.1"/>
</dbReference>
<dbReference type="InterPro" id="IPR002925">
    <property type="entry name" value="Dienelactn_hydro"/>
</dbReference>
<dbReference type="KEGG" id="ima:PO878_21455"/>
<gene>
    <name evidence="2" type="ORF">PO878_21455</name>
</gene>
<dbReference type="Pfam" id="PF01738">
    <property type="entry name" value="DLH"/>
    <property type="match status" value="1"/>
</dbReference>
<dbReference type="AlphaFoldDB" id="A0AAF0BVS2"/>
<dbReference type="Gene3D" id="3.40.50.1820">
    <property type="entry name" value="alpha/beta hydrolase"/>
    <property type="match status" value="1"/>
</dbReference>
<evidence type="ECO:0000313" key="3">
    <source>
        <dbReference type="Proteomes" id="UP001216390"/>
    </source>
</evidence>